<dbReference type="InterPro" id="IPR002048">
    <property type="entry name" value="EF_hand_dom"/>
</dbReference>
<accession>A0A1S3HXQ3</accession>
<dbReference type="PANTHER" id="PTHR34524:SF6">
    <property type="entry name" value="CALCYPHOSINE LIKE"/>
    <property type="match status" value="1"/>
</dbReference>
<evidence type="ECO:0000313" key="7">
    <source>
        <dbReference type="RefSeq" id="XP_013415897.1"/>
    </source>
</evidence>
<dbReference type="OrthoDB" id="444540at2759"/>
<dbReference type="KEGG" id="lak:106158789"/>
<dbReference type="GO" id="GO:0005509">
    <property type="term" value="F:calcium ion binding"/>
    <property type="evidence" value="ECO:0007669"/>
    <property type="project" value="InterPro"/>
</dbReference>
<dbReference type="SMART" id="SM00054">
    <property type="entry name" value="EFh"/>
    <property type="match status" value="3"/>
</dbReference>
<dbReference type="SUPFAM" id="SSF47473">
    <property type="entry name" value="EF-hand"/>
    <property type="match status" value="1"/>
</dbReference>
<dbReference type="RefSeq" id="XP_013390341.1">
    <property type="nucleotide sequence ID" value="XM_013534887.1"/>
</dbReference>
<dbReference type="Proteomes" id="UP000085678">
    <property type="component" value="Unplaced"/>
</dbReference>
<protein>
    <submittedName>
        <fullName evidence="6 7">Calcyphosin-like protein</fullName>
    </submittedName>
</protein>
<dbReference type="KEGG" id="lak:106177610"/>
<dbReference type="Pfam" id="PF13499">
    <property type="entry name" value="EF-hand_7"/>
    <property type="match status" value="2"/>
</dbReference>
<evidence type="ECO:0000256" key="2">
    <source>
        <dbReference type="ARBA" id="ARBA00022737"/>
    </source>
</evidence>
<evidence type="ECO:0000256" key="1">
    <source>
        <dbReference type="ARBA" id="ARBA00022723"/>
    </source>
</evidence>
<dbReference type="GeneID" id="106158789"/>
<evidence type="ECO:0000256" key="3">
    <source>
        <dbReference type="ARBA" id="ARBA00022837"/>
    </source>
</evidence>
<evidence type="ECO:0000313" key="6">
    <source>
        <dbReference type="RefSeq" id="XP_013390341.1"/>
    </source>
</evidence>
<gene>
    <name evidence="6" type="primary">LOC106158789</name>
    <name evidence="7" type="synonym">LOC106177610</name>
</gene>
<dbReference type="InterPro" id="IPR018247">
    <property type="entry name" value="EF_Hand_1_Ca_BS"/>
</dbReference>
<evidence type="ECO:0000313" key="5">
    <source>
        <dbReference type="Proteomes" id="UP000085678"/>
    </source>
</evidence>
<dbReference type="Gene3D" id="1.10.238.10">
    <property type="entry name" value="EF-hand"/>
    <property type="match status" value="2"/>
</dbReference>
<sequence length="205" mass="23748">MEDKKCKYVKLVRDQCLQKGVGGIKALSVAFRHMDVDYSKAICLEELKRGLQRYRINLKDEEIETLFSTLDKDQSGQVDFAEFMIALRPPMPQARIDVINEVFDMLDTSRDGKLEVSDLKGVYSQYARKHENYIKGVWTEDQVLRHFLDAFDSPDEPDGIVTREEFLNFYAGVSSTIEDTCYFDFMMRQTWGLPMRRKSKAGNAT</sequence>
<dbReference type="RefSeq" id="XP_013415897.1">
    <property type="nucleotide sequence ID" value="XM_013560443.1"/>
</dbReference>
<keyword evidence="2" id="KW-0677">Repeat</keyword>
<dbReference type="PROSITE" id="PS50222">
    <property type="entry name" value="EF_HAND_2"/>
    <property type="match status" value="2"/>
</dbReference>
<dbReference type="GeneID" id="106177610"/>
<dbReference type="AlphaFoldDB" id="A0A1S3HXQ3"/>
<keyword evidence="1" id="KW-0479">Metal-binding</keyword>
<evidence type="ECO:0000259" key="4">
    <source>
        <dbReference type="PROSITE" id="PS50222"/>
    </source>
</evidence>
<keyword evidence="5" id="KW-1185">Reference proteome</keyword>
<dbReference type="InterPro" id="IPR051581">
    <property type="entry name" value="Ca-bind"/>
</dbReference>
<keyword evidence="3" id="KW-0106">Calcium</keyword>
<feature type="domain" description="EF-hand" evidence="4">
    <location>
        <begin position="94"/>
        <end position="129"/>
    </location>
</feature>
<feature type="domain" description="EF-hand" evidence="4">
    <location>
        <begin position="58"/>
        <end position="93"/>
    </location>
</feature>
<name>A0A1S3HXQ3_LINAN</name>
<organism evidence="5 6">
    <name type="scientific">Lingula anatina</name>
    <name type="common">Brachiopod</name>
    <name type="synonym">Lingula unguis</name>
    <dbReference type="NCBI Taxonomy" id="7574"/>
    <lineage>
        <taxon>Eukaryota</taxon>
        <taxon>Metazoa</taxon>
        <taxon>Spiralia</taxon>
        <taxon>Lophotrochozoa</taxon>
        <taxon>Brachiopoda</taxon>
        <taxon>Linguliformea</taxon>
        <taxon>Lingulata</taxon>
        <taxon>Lingulida</taxon>
        <taxon>Linguloidea</taxon>
        <taxon>Lingulidae</taxon>
        <taxon>Lingula</taxon>
    </lineage>
</organism>
<dbReference type="InterPro" id="IPR011992">
    <property type="entry name" value="EF-hand-dom_pair"/>
</dbReference>
<proteinExistence type="predicted"/>
<dbReference type="PANTHER" id="PTHR34524">
    <property type="entry name" value="CALCYPHOSIN"/>
    <property type="match status" value="1"/>
</dbReference>
<dbReference type="CDD" id="cd00051">
    <property type="entry name" value="EFh"/>
    <property type="match status" value="1"/>
</dbReference>
<dbReference type="PROSITE" id="PS00018">
    <property type="entry name" value="EF_HAND_1"/>
    <property type="match status" value="2"/>
</dbReference>
<reference evidence="6 7" key="1">
    <citation type="submission" date="2025-04" db="UniProtKB">
        <authorList>
            <consortium name="RefSeq"/>
        </authorList>
    </citation>
    <scope>IDENTIFICATION</scope>
    <source>
        <tissue evidence="6 7">Gonads</tissue>
    </source>
</reference>
<dbReference type="OMA" id="CEFMNEL"/>